<dbReference type="SUPFAM" id="SSF53822">
    <property type="entry name" value="Periplasmic binding protein-like I"/>
    <property type="match status" value="1"/>
</dbReference>
<comment type="similarity">
    <text evidence="1">Belongs to the leucine-binding protein family.</text>
</comment>
<dbReference type="Proteomes" id="UP000298225">
    <property type="component" value="Unassembled WGS sequence"/>
</dbReference>
<feature type="signal peptide" evidence="3">
    <location>
        <begin position="1"/>
        <end position="27"/>
    </location>
</feature>
<dbReference type="CDD" id="cd06343">
    <property type="entry name" value="PBP1_ABC_ligand_binding-like"/>
    <property type="match status" value="1"/>
</dbReference>
<dbReference type="PANTHER" id="PTHR47235:SF1">
    <property type="entry name" value="BLR6548 PROTEIN"/>
    <property type="match status" value="1"/>
</dbReference>
<dbReference type="EMBL" id="SPQU01000017">
    <property type="protein sequence ID" value="TFV34965.1"/>
    <property type="molecule type" value="Genomic_DNA"/>
</dbReference>
<evidence type="ECO:0000313" key="6">
    <source>
        <dbReference type="Proteomes" id="UP000298225"/>
    </source>
</evidence>
<dbReference type="InterPro" id="IPR028082">
    <property type="entry name" value="Peripla_BP_I"/>
</dbReference>
<evidence type="ECO:0000256" key="1">
    <source>
        <dbReference type="ARBA" id="ARBA00010062"/>
    </source>
</evidence>
<accession>A0A4Y9KUY2</accession>
<name>A0A4Y9KUY2_9BRAD</name>
<feature type="chain" id="PRO_5021316102" evidence="3">
    <location>
        <begin position="28"/>
        <end position="409"/>
    </location>
</feature>
<evidence type="ECO:0000256" key="3">
    <source>
        <dbReference type="SAM" id="SignalP"/>
    </source>
</evidence>
<dbReference type="RefSeq" id="WP_135171023.1">
    <property type="nucleotide sequence ID" value="NZ_SPQU01000017.1"/>
</dbReference>
<dbReference type="Gene3D" id="3.40.50.2300">
    <property type="match status" value="2"/>
</dbReference>
<organism evidence="5 6">
    <name type="scientific">Bradyrhizobium frederickii</name>
    <dbReference type="NCBI Taxonomy" id="2560054"/>
    <lineage>
        <taxon>Bacteria</taxon>
        <taxon>Pseudomonadati</taxon>
        <taxon>Pseudomonadota</taxon>
        <taxon>Alphaproteobacteria</taxon>
        <taxon>Hyphomicrobiales</taxon>
        <taxon>Nitrobacteraceae</taxon>
        <taxon>Bradyrhizobium</taxon>
    </lineage>
</organism>
<proteinExistence type="inferred from homology"/>
<dbReference type="Pfam" id="PF13458">
    <property type="entry name" value="Peripla_BP_6"/>
    <property type="match status" value="1"/>
</dbReference>
<evidence type="ECO:0000313" key="5">
    <source>
        <dbReference type="EMBL" id="TFV34965.1"/>
    </source>
</evidence>
<protein>
    <submittedName>
        <fullName evidence="5">Branched-chain amino acid ABC transporter substrate-binding protein</fullName>
    </submittedName>
</protein>
<comment type="caution">
    <text evidence="5">The sequence shown here is derived from an EMBL/GenBank/DDBJ whole genome shotgun (WGS) entry which is preliminary data.</text>
</comment>
<dbReference type="PANTHER" id="PTHR47235">
    <property type="entry name" value="BLR6548 PROTEIN"/>
    <property type="match status" value="1"/>
</dbReference>
<dbReference type="OrthoDB" id="9770729at2"/>
<evidence type="ECO:0000259" key="4">
    <source>
        <dbReference type="Pfam" id="PF13458"/>
    </source>
</evidence>
<dbReference type="AlphaFoldDB" id="A0A4Y9KUY2"/>
<feature type="domain" description="Leucine-binding protein" evidence="4">
    <location>
        <begin position="39"/>
        <end position="392"/>
    </location>
</feature>
<reference evidence="5 6" key="1">
    <citation type="submission" date="2019-03" db="EMBL/GenBank/DDBJ databases">
        <title>Bradyrhizobium strains diversity isolated from Chamaecrista fasciculata.</title>
        <authorList>
            <person name="Urquiaga M.C.O."/>
            <person name="Hungria M."/>
            <person name="Delamuta J.R.M."/>
        </authorList>
    </citation>
    <scope>NUCLEOTIDE SEQUENCE [LARGE SCALE GENOMIC DNA]</scope>
    <source>
        <strain evidence="5 6">CNPSo 3424</strain>
    </source>
</reference>
<sequence length="409" mass="44334">MPAVTGKIAAASLALALFAATTSTASAQKKYDTGATDTEIKIGNIMPYSGPASAYGVIGRTEAAYFKKVNDEGGINGRKINFVSYDDAYSPPKTVEQARKLVESDEVLLVFNSLGTPPNSAIQKYMNSKKVPQLFVATGATKWNDPQNFPWTMGWQPNYQSETQIYAKYIMKAMPNAKIGVLYQNDDYGKDYLKGLKDGLGAKAASMIVLEESYETSEPTIDNHIVKLKATGADVFINITTPKFAAQAIKKISEIGWKPTHFLNNVSASVGSVIKPAGFENSQDIISAAYLKDVSDPQWKDDAGMKAFLEFMAKYFPEGDKLDGGTIVGYGVAQTLVEVLKKCGDDLTRANVMKQAASLKDFRTEVLLPGIKINTGPNDFAPISSLQLMKFKGEKWDLFGDVISADAGG</sequence>
<keyword evidence="6" id="KW-1185">Reference proteome</keyword>
<dbReference type="InterPro" id="IPR028081">
    <property type="entry name" value="Leu-bd"/>
</dbReference>
<gene>
    <name evidence="5" type="ORF">E4K66_29195</name>
</gene>
<keyword evidence="2 3" id="KW-0732">Signal</keyword>
<evidence type="ECO:0000256" key="2">
    <source>
        <dbReference type="ARBA" id="ARBA00022729"/>
    </source>
</evidence>